<dbReference type="AlphaFoldDB" id="X1BRF0"/>
<sequence length="237" mass="28243">FNIKANDNILIQFQCLKNDCETRITYLRVYSERILNEYIKNSPRSKKTTINHGVCIDHKFPIALCGYTSLAYGNATIKKMLLITNVIPMENCTYIFCSAGKEHSKFFHKIIDFYFQSPLTILSFIESFMIHSSDHWYIKPSYWNSFSKIKQEMILAEILNVDKLITDEFEYSIFDDIRKCILFEYEKHTEQFSEADTFIVKKERNKLTNISKYTPLTEDQLIDNIEKYWINKFQKYK</sequence>
<comment type="caution">
    <text evidence="1">The sequence shown here is derived from an EMBL/GenBank/DDBJ whole genome shotgun (WGS) entry which is preliminary data.</text>
</comment>
<protein>
    <submittedName>
        <fullName evidence="1">Uncharacterized protein</fullName>
    </submittedName>
</protein>
<accession>X1BRF0</accession>
<name>X1BRF0_9ZZZZ</name>
<feature type="non-terminal residue" evidence="1">
    <location>
        <position position="1"/>
    </location>
</feature>
<dbReference type="EMBL" id="BART01018338">
    <property type="protein sequence ID" value="GAG74741.1"/>
    <property type="molecule type" value="Genomic_DNA"/>
</dbReference>
<evidence type="ECO:0000313" key="1">
    <source>
        <dbReference type="EMBL" id="GAG74741.1"/>
    </source>
</evidence>
<proteinExistence type="predicted"/>
<gene>
    <name evidence="1" type="ORF">S01H4_34632</name>
</gene>
<organism evidence="1">
    <name type="scientific">marine sediment metagenome</name>
    <dbReference type="NCBI Taxonomy" id="412755"/>
    <lineage>
        <taxon>unclassified sequences</taxon>
        <taxon>metagenomes</taxon>
        <taxon>ecological metagenomes</taxon>
    </lineage>
</organism>
<reference evidence="1" key="1">
    <citation type="journal article" date="2014" name="Front. Microbiol.">
        <title>High frequency of phylogenetically diverse reductive dehalogenase-homologous genes in deep subseafloor sedimentary metagenomes.</title>
        <authorList>
            <person name="Kawai M."/>
            <person name="Futagami T."/>
            <person name="Toyoda A."/>
            <person name="Takaki Y."/>
            <person name="Nishi S."/>
            <person name="Hori S."/>
            <person name="Arai W."/>
            <person name="Tsubouchi T."/>
            <person name="Morono Y."/>
            <person name="Uchiyama I."/>
            <person name="Ito T."/>
            <person name="Fujiyama A."/>
            <person name="Inagaki F."/>
            <person name="Takami H."/>
        </authorList>
    </citation>
    <scope>NUCLEOTIDE SEQUENCE</scope>
    <source>
        <strain evidence="1">Expedition CK06-06</strain>
    </source>
</reference>